<dbReference type="Proteomes" id="UP000801864">
    <property type="component" value="Unassembled WGS sequence"/>
</dbReference>
<gene>
    <name evidence="1" type="ORF">CFAM422_003614</name>
</gene>
<protein>
    <submittedName>
        <fullName evidence="1">Uncharacterized protein</fullName>
    </submittedName>
</protein>
<dbReference type="AlphaFoldDB" id="A0A9P4XL31"/>
<keyword evidence="2" id="KW-1185">Reference proteome</keyword>
<evidence type="ECO:0000313" key="1">
    <source>
        <dbReference type="EMBL" id="KAF3074092.1"/>
    </source>
</evidence>
<sequence length="80" mass="9410">MAPWGLWDAAEMPRQWLLPMIKSNAVTLWREDVSRADQVLTKCRGVERRARTSRRLRMRNAEVRGYSLVPFCREKAHAVK</sequence>
<proteinExistence type="predicted"/>
<evidence type="ECO:0000313" key="2">
    <source>
        <dbReference type="Proteomes" id="UP000801864"/>
    </source>
</evidence>
<accession>A0A9P4XL31</accession>
<dbReference type="EMBL" id="QLNT01000005">
    <property type="protein sequence ID" value="KAF3074092.1"/>
    <property type="molecule type" value="Genomic_DNA"/>
</dbReference>
<name>A0A9P4XL31_9HYPO</name>
<reference evidence="1 2" key="1">
    <citation type="submission" date="2018-06" db="EMBL/GenBank/DDBJ databases">
        <title>Genome analysis of cellulolytic fungus Trichoderma lentiforme CFAM-422.</title>
        <authorList>
            <person name="Steindorff A.S."/>
            <person name="Formighieri E.F."/>
            <person name="Midorikawa G.E.O."/>
            <person name="Tamietti M.S."/>
            <person name="Ramos E.Z."/>
            <person name="Silva A.S."/>
            <person name="Bon E.P.S."/>
            <person name="Mendes T.D."/>
            <person name="Damaso M.C.T."/>
            <person name="Favaro L.C.L."/>
        </authorList>
    </citation>
    <scope>NUCLEOTIDE SEQUENCE [LARGE SCALE GENOMIC DNA]</scope>
    <source>
        <strain evidence="1 2">CFAM-422</strain>
    </source>
</reference>
<comment type="caution">
    <text evidence="1">The sequence shown here is derived from an EMBL/GenBank/DDBJ whole genome shotgun (WGS) entry which is preliminary data.</text>
</comment>
<organism evidence="1 2">
    <name type="scientific">Trichoderma lentiforme</name>
    <dbReference type="NCBI Taxonomy" id="1567552"/>
    <lineage>
        <taxon>Eukaryota</taxon>
        <taxon>Fungi</taxon>
        <taxon>Dikarya</taxon>
        <taxon>Ascomycota</taxon>
        <taxon>Pezizomycotina</taxon>
        <taxon>Sordariomycetes</taxon>
        <taxon>Hypocreomycetidae</taxon>
        <taxon>Hypocreales</taxon>
        <taxon>Hypocreaceae</taxon>
        <taxon>Trichoderma</taxon>
    </lineage>
</organism>